<dbReference type="EMBL" id="MK623259">
    <property type="protein sequence ID" value="QEG57126.1"/>
    <property type="molecule type" value="Genomic_DNA"/>
</dbReference>
<dbReference type="InterPro" id="IPR043502">
    <property type="entry name" value="DNA/RNA_pol_sf"/>
</dbReference>
<dbReference type="InterPro" id="IPR012337">
    <property type="entry name" value="RNaseH-like_sf"/>
</dbReference>
<name>A0A5B9RB04_9AGAM</name>
<evidence type="ECO:0000256" key="1">
    <source>
        <dbReference type="ARBA" id="ARBA00005755"/>
    </source>
</evidence>
<evidence type="ECO:0000259" key="11">
    <source>
        <dbReference type="Pfam" id="PF03175"/>
    </source>
</evidence>
<dbReference type="InterPro" id="IPR004868">
    <property type="entry name" value="DNA-dir_DNA_pol_B_mt/vir"/>
</dbReference>
<dbReference type="GO" id="GO:0003677">
    <property type="term" value="F:DNA binding"/>
    <property type="evidence" value="ECO:0007669"/>
    <property type="project" value="UniProtKB-KW"/>
</dbReference>
<dbReference type="SUPFAM" id="SSF53098">
    <property type="entry name" value="Ribonuclease H-like"/>
    <property type="match status" value="1"/>
</dbReference>
<dbReference type="Gene3D" id="3.90.1600.10">
    <property type="entry name" value="Palm domain of DNA polymerase"/>
    <property type="match status" value="1"/>
</dbReference>
<gene>
    <name evidence="12" type="ORF">PLAO_000053</name>
</gene>
<feature type="domain" description="DNA-directed DNA polymerase family B mitochondria/virus" evidence="11">
    <location>
        <begin position="166"/>
        <end position="429"/>
    </location>
</feature>
<evidence type="ECO:0000256" key="2">
    <source>
        <dbReference type="ARBA" id="ARBA00012417"/>
    </source>
</evidence>
<dbReference type="Pfam" id="PF03175">
    <property type="entry name" value="DNA_pol_B_2"/>
    <property type="match status" value="1"/>
</dbReference>
<dbReference type="GO" id="GO:0000166">
    <property type="term" value="F:nucleotide binding"/>
    <property type="evidence" value="ECO:0007669"/>
    <property type="project" value="InterPro"/>
</dbReference>
<dbReference type="SUPFAM" id="SSF56672">
    <property type="entry name" value="DNA/RNA polymerases"/>
    <property type="match status" value="1"/>
</dbReference>
<evidence type="ECO:0000313" key="12">
    <source>
        <dbReference type="EMBL" id="QEG57126.1"/>
    </source>
</evidence>
<keyword evidence="4" id="KW-0808">Transferase</keyword>
<evidence type="ECO:0000256" key="7">
    <source>
        <dbReference type="ARBA" id="ARBA00022932"/>
    </source>
</evidence>
<comment type="catalytic activity">
    <reaction evidence="9">
        <text>DNA(n) + a 2'-deoxyribonucleoside 5'-triphosphate = DNA(n+1) + diphosphate</text>
        <dbReference type="Rhea" id="RHEA:22508"/>
        <dbReference type="Rhea" id="RHEA-COMP:17339"/>
        <dbReference type="Rhea" id="RHEA-COMP:17340"/>
        <dbReference type="ChEBI" id="CHEBI:33019"/>
        <dbReference type="ChEBI" id="CHEBI:61560"/>
        <dbReference type="ChEBI" id="CHEBI:173112"/>
        <dbReference type="EC" id="2.7.7.7"/>
    </reaction>
</comment>
<dbReference type="EC" id="2.7.7.7" evidence="2"/>
<feature type="compositionally biased region" description="Low complexity" evidence="10">
    <location>
        <begin position="107"/>
        <end position="117"/>
    </location>
</feature>
<proteinExistence type="inferred from homology"/>
<dbReference type="PANTHER" id="PTHR33568">
    <property type="entry name" value="DNA POLYMERASE"/>
    <property type="match status" value="1"/>
</dbReference>
<evidence type="ECO:0000256" key="4">
    <source>
        <dbReference type="ARBA" id="ARBA00022679"/>
    </source>
</evidence>
<feature type="compositionally biased region" description="Acidic residues" evidence="10">
    <location>
        <begin position="93"/>
        <end position="106"/>
    </location>
</feature>
<dbReference type="Gene3D" id="3.30.420.10">
    <property type="entry name" value="Ribonuclease H-like superfamily/Ribonuclease H"/>
    <property type="match status" value="1"/>
</dbReference>
<evidence type="ECO:0000256" key="10">
    <source>
        <dbReference type="SAM" id="MobiDB-lite"/>
    </source>
</evidence>
<evidence type="ECO:0000256" key="9">
    <source>
        <dbReference type="ARBA" id="ARBA00049244"/>
    </source>
</evidence>
<protein>
    <recommendedName>
        <fullName evidence="3">Probable DNA polymerase</fullName>
        <ecNumber evidence="2">2.7.7.7</ecNumber>
    </recommendedName>
</protein>
<keyword evidence="8" id="KW-0238">DNA-binding</keyword>
<dbReference type="PANTHER" id="PTHR33568:SF3">
    <property type="entry name" value="DNA-DIRECTED DNA POLYMERASE"/>
    <property type="match status" value="1"/>
</dbReference>
<organism evidence="12">
    <name type="scientific">Pyrrhoderma lamaoense</name>
    <dbReference type="NCBI Taxonomy" id="2282106"/>
    <lineage>
        <taxon>Eukaryota</taxon>
        <taxon>Fungi</taxon>
        <taxon>Dikarya</taxon>
        <taxon>Basidiomycota</taxon>
        <taxon>Agaricomycotina</taxon>
        <taxon>Agaricomycetes</taxon>
        <taxon>Hymenochaetales</taxon>
        <taxon>Hymenochaetaceae</taxon>
        <taxon>Pyrrhoderma</taxon>
    </lineage>
</organism>
<evidence type="ECO:0000256" key="6">
    <source>
        <dbReference type="ARBA" id="ARBA00022705"/>
    </source>
</evidence>
<comment type="similarity">
    <text evidence="1">Belongs to the DNA polymerase type-B family.</text>
</comment>
<accession>A0A5B9RB04</accession>
<keyword evidence="7" id="KW-0239">DNA-directed DNA polymerase</keyword>
<keyword evidence="5" id="KW-0548">Nucleotidyltransferase</keyword>
<keyword evidence="12" id="KW-0496">Mitochondrion</keyword>
<geneLocation type="mitochondrion" evidence="12"/>
<evidence type="ECO:0000256" key="3">
    <source>
        <dbReference type="ARBA" id="ARBA00014385"/>
    </source>
</evidence>
<sequence>MLRIEMKDGKIYNIHDYLLDGKLISRELIAVIDMKVPDSDSTDNTVPVGASDNLDYDKMSELNYDDYVDTGIDYASEETVDSNLMEDISYGDLETDNDSDDDDGDDSPSGFDGGSKSNNLSNLTLKEKSDPGGASRNIKPRMWANYDKLTDKTIWNYFKHDKIIKKTVVYIHNGSKFDLVFLLKELLKDDLYKVYPVYRDGSFASPFGVSLRVVRKFDRAEIAIKDSLLILYGPLAKLAKSFNLEVGKDIFPYDFVSLDNLDYIGPVPDYKYFDSTKVSLDDYLDYKSRFKDNKWCLRTELENYCVNDCKVLYHIVEAFNNLIIDSFNVDIHKLPTLASVAYRIYKANYLKYSFKEFSLPNKKGKVKVHRMSQLPVIGESNFNILKEGYYGGHCDMYIPFNRDNQLIYCYDVNSLYPYVMRAYEFPTKFICKTEGDVRVTNPKLYNNSR</sequence>
<reference evidence="12" key="1">
    <citation type="submission" date="2019-03" db="EMBL/GenBank/DDBJ databases">
        <title>Evidence of extensive intraspecific noncoding reshuffling in a 169kb mitochondrial genome of basidiomycete fungus.</title>
        <authorList>
            <person name="Lee H.-H."/>
            <person name="Ke H.-M."/>
            <person name="Lin C.-Y.I."/>
            <person name="Lee T.J."/>
            <person name="Chung C.-L."/>
            <person name="Tsai I.J."/>
        </authorList>
    </citation>
    <scope>NUCLEOTIDE SEQUENCE</scope>
    <source>
        <strain evidence="12">FFPRI411162</strain>
    </source>
</reference>
<dbReference type="InterPro" id="IPR036397">
    <property type="entry name" value="RNaseH_sf"/>
</dbReference>
<dbReference type="GO" id="GO:0006260">
    <property type="term" value="P:DNA replication"/>
    <property type="evidence" value="ECO:0007669"/>
    <property type="project" value="UniProtKB-KW"/>
</dbReference>
<evidence type="ECO:0000256" key="8">
    <source>
        <dbReference type="ARBA" id="ARBA00023125"/>
    </source>
</evidence>
<keyword evidence="6" id="KW-0235">DNA replication</keyword>
<dbReference type="AlphaFoldDB" id="A0A5B9RB04"/>
<evidence type="ECO:0000256" key="5">
    <source>
        <dbReference type="ARBA" id="ARBA00022695"/>
    </source>
</evidence>
<dbReference type="GO" id="GO:0003887">
    <property type="term" value="F:DNA-directed DNA polymerase activity"/>
    <property type="evidence" value="ECO:0007669"/>
    <property type="project" value="UniProtKB-KW"/>
</dbReference>
<feature type="region of interest" description="Disordered" evidence="10">
    <location>
        <begin position="90"/>
        <end position="136"/>
    </location>
</feature>
<dbReference type="InterPro" id="IPR023211">
    <property type="entry name" value="DNA_pol_palm_dom_sf"/>
</dbReference>